<dbReference type="EMBL" id="UGUW01000004">
    <property type="protein sequence ID" value="SUD60158.1"/>
    <property type="molecule type" value="Genomic_DNA"/>
</dbReference>
<dbReference type="Proteomes" id="UP000254084">
    <property type="component" value="Unassembled WGS sequence"/>
</dbReference>
<evidence type="ECO:0000313" key="1">
    <source>
        <dbReference type="EMBL" id="SUD53466.1"/>
    </source>
</evidence>
<name>A0A061D1H1_ECTOL</name>
<evidence type="ECO:0000313" key="3">
    <source>
        <dbReference type="Proteomes" id="UP000254084"/>
    </source>
</evidence>
<organism evidence="1 4">
    <name type="scientific">Ectopseudomonas oleovorans</name>
    <name type="common">Pseudomonas oleovorans</name>
    <dbReference type="NCBI Taxonomy" id="301"/>
    <lineage>
        <taxon>Bacteria</taxon>
        <taxon>Pseudomonadati</taxon>
        <taxon>Pseudomonadota</taxon>
        <taxon>Gammaproteobacteria</taxon>
        <taxon>Pseudomonadales</taxon>
        <taxon>Pseudomonadaceae</taxon>
        <taxon>Ectopseudomonas</taxon>
    </lineage>
</organism>
<accession>A0A061D1H1</accession>
<evidence type="ECO:0008006" key="5">
    <source>
        <dbReference type="Google" id="ProtNLM"/>
    </source>
</evidence>
<dbReference type="EMBL" id="UGUV01000002">
    <property type="protein sequence ID" value="SUD53466.1"/>
    <property type="molecule type" value="Genomic_DNA"/>
</dbReference>
<proteinExistence type="predicted"/>
<dbReference type="Proteomes" id="UP000255303">
    <property type="component" value="Unassembled WGS sequence"/>
</dbReference>
<accession>A0A379JYN2</accession>
<sequence>MTTRLKRTGKPAATPHLRPRIRVAGLWLLCCLLGPVYASTEVQLTLGGTPESVAYIRQVLEQTLALGGHDVTVRERGNPPMTRLEVMLQRGDISALILGPTQVRERRFLPVRVGMTDNLVNQRILFIPKGSQALYDNVHSLEDFRRLQQVAGMGAAWADRAIWEANDLPVVTIEGDWKRLYRMVASTTRLIDYLPRGAHEMAHEWTQHADLEVERHLLFSYPQDHVLYVSPAYPELHSLLQTLLPQAQRSGLIRRLAREHYRQIFEPPISLQQRRVIHLQMAAPL</sequence>
<evidence type="ECO:0000313" key="2">
    <source>
        <dbReference type="EMBL" id="SUD60158.1"/>
    </source>
</evidence>
<dbReference type="SUPFAM" id="SSF53850">
    <property type="entry name" value="Periplasmic binding protein-like II"/>
    <property type="match status" value="1"/>
</dbReference>
<evidence type="ECO:0000313" key="4">
    <source>
        <dbReference type="Proteomes" id="UP000255303"/>
    </source>
</evidence>
<protein>
    <recommendedName>
        <fullName evidence="5">Solute-binding protein family 3/N-terminal domain-containing protein</fullName>
    </recommendedName>
</protein>
<gene>
    <name evidence="1" type="ORF">NCTC10692_03988</name>
    <name evidence="2" type="ORF">NCTC10860_02487</name>
</gene>
<dbReference type="AlphaFoldDB" id="A0A061D1H1"/>
<reference evidence="3 4" key="1">
    <citation type="submission" date="2018-06" db="EMBL/GenBank/DDBJ databases">
        <authorList>
            <consortium name="Pathogen Informatics"/>
            <person name="Doyle S."/>
        </authorList>
    </citation>
    <scope>NUCLEOTIDE SEQUENCE [LARGE SCALE GENOMIC DNA]</scope>
    <source>
        <strain evidence="1 4">NCTC10692</strain>
        <strain evidence="2 3">NCTC10860</strain>
    </source>
</reference>